<reference evidence="1 2" key="1">
    <citation type="submission" date="2024-06" db="EMBL/GenBank/DDBJ databases">
        <title>Sorghum-associated microbial communities from plants grown in Nebraska, USA.</title>
        <authorList>
            <person name="Schachtman D."/>
        </authorList>
    </citation>
    <scope>NUCLEOTIDE SEQUENCE [LARGE SCALE GENOMIC DNA]</scope>
    <source>
        <strain evidence="1 2">1757</strain>
    </source>
</reference>
<organism evidence="1 2">
    <name type="scientific">Rhodanobacter soli</name>
    <dbReference type="NCBI Taxonomy" id="590609"/>
    <lineage>
        <taxon>Bacteria</taxon>
        <taxon>Pseudomonadati</taxon>
        <taxon>Pseudomonadota</taxon>
        <taxon>Gammaproteobacteria</taxon>
        <taxon>Lysobacterales</taxon>
        <taxon>Rhodanobacteraceae</taxon>
        <taxon>Rhodanobacter</taxon>
    </lineage>
</organism>
<name>A0ABV2PXU9_9GAMM</name>
<protein>
    <submittedName>
        <fullName evidence="1">Uncharacterized protein</fullName>
    </submittedName>
</protein>
<evidence type="ECO:0000313" key="1">
    <source>
        <dbReference type="EMBL" id="MET4569462.1"/>
    </source>
</evidence>
<comment type="caution">
    <text evidence="1">The sequence shown here is derived from an EMBL/GenBank/DDBJ whole genome shotgun (WGS) entry which is preliminary data.</text>
</comment>
<proteinExistence type="predicted"/>
<keyword evidence="2" id="KW-1185">Reference proteome</keyword>
<dbReference type="Proteomes" id="UP001549251">
    <property type="component" value="Unassembled WGS sequence"/>
</dbReference>
<gene>
    <name evidence="1" type="ORF">ABIE04_001789</name>
</gene>
<dbReference type="RefSeq" id="WP_354548887.1">
    <property type="nucleotide sequence ID" value="NZ_JBEPSD010000001.1"/>
</dbReference>
<accession>A0ABV2PXU9</accession>
<sequence length="100" mass="10771">MTTSVSMDTSVSLKQAFLIMHAYLEQHWVSVGKPAALGVLLGQISLWDTESGGKEPMDGSVFPDWLRCANLVLSAEAIPQGYTGADILLDGKPPTIKVLR</sequence>
<evidence type="ECO:0000313" key="2">
    <source>
        <dbReference type="Proteomes" id="UP001549251"/>
    </source>
</evidence>
<dbReference type="EMBL" id="JBEPSD010000001">
    <property type="protein sequence ID" value="MET4569462.1"/>
    <property type="molecule type" value="Genomic_DNA"/>
</dbReference>